<dbReference type="EMBL" id="SLXQ01000001">
    <property type="protein sequence ID" value="TCP57538.1"/>
    <property type="molecule type" value="Genomic_DNA"/>
</dbReference>
<dbReference type="Pfam" id="PF12697">
    <property type="entry name" value="Abhydrolase_6"/>
    <property type="match status" value="1"/>
</dbReference>
<evidence type="ECO:0000313" key="3">
    <source>
        <dbReference type="EMBL" id="TCP57538.1"/>
    </source>
</evidence>
<dbReference type="GO" id="GO:0003824">
    <property type="term" value="F:catalytic activity"/>
    <property type="evidence" value="ECO:0007669"/>
    <property type="project" value="UniProtKB-ARBA"/>
</dbReference>
<evidence type="ECO:0000256" key="1">
    <source>
        <dbReference type="SAM" id="Phobius"/>
    </source>
</evidence>
<keyword evidence="1" id="KW-0472">Membrane</keyword>
<dbReference type="PANTHER" id="PTHR43798">
    <property type="entry name" value="MONOACYLGLYCEROL LIPASE"/>
    <property type="match status" value="1"/>
</dbReference>
<comment type="caution">
    <text evidence="3">The sequence shown here is derived from an EMBL/GenBank/DDBJ whole genome shotgun (WGS) entry which is preliminary data.</text>
</comment>
<feature type="transmembrane region" description="Helical" evidence="1">
    <location>
        <begin position="149"/>
        <end position="171"/>
    </location>
</feature>
<dbReference type="PANTHER" id="PTHR43798:SF33">
    <property type="entry name" value="HYDROLASE, PUTATIVE (AFU_ORTHOLOGUE AFUA_2G14860)-RELATED"/>
    <property type="match status" value="1"/>
</dbReference>
<keyword evidence="1" id="KW-0812">Transmembrane</keyword>
<evidence type="ECO:0000259" key="2">
    <source>
        <dbReference type="Pfam" id="PF12697"/>
    </source>
</evidence>
<dbReference type="InterPro" id="IPR050266">
    <property type="entry name" value="AB_hydrolase_sf"/>
</dbReference>
<feature type="domain" description="AB hydrolase-1" evidence="2">
    <location>
        <begin position="23"/>
        <end position="254"/>
    </location>
</feature>
<dbReference type="AlphaFoldDB" id="A0A4R2R6Q1"/>
<evidence type="ECO:0000313" key="4">
    <source>
        <dbReference type="Proteomes" id="UP000294911"/>
    </source>
</evidence>
<dbReference type="GO" id="GO:0016020">
    <property type="term" value="C:membrane"/>
    <property type="evidence" value="ECO:0007669"/>
    <property type="project" value="TreeGrafter"/>
</dbReference>
<dbReference type="InterPro" id="IPR000073">
    <property type="entry name" value="AB_hydrolase_1"/>
</dbReference>
<dbReference type="OrthoDB" id="63519at2"/>
<proteinExistence type="predicted"/>
<reference evidence="3 4" key="1">
    <citation type="submission" date="2019-03" db="EMBL/GenBank/DDBJ databases">
        <title>Genomic Encyclopedia of Type Strains, Phase IV (KMG-IV): sequencing the most valuable type-strain genomes for metagenomic binning, comparative biology and taxonomic classification.</title>
        <authorList>
            <person name="Goeker M."/>
        </authorList>
    </citation>
    <scope>NUCLEOTIDE SEQUENCE [LARGE SCALE GENOMIC DNA]</scope>
    <source>
        <strain evidence="3 4">DSM 45765</strain>
    </source>
</reference>
<dbReference type="Gene3D" id="3.40.50.1820">
    <property type="entry name" value="alpha/beta hydrolase"/>
    <property type="match status" value="1"/>
</dbReference>
<organism evidence="3 4">
    <name type="scientific">Tamaricihabitans halophyticus</name>
    <dbReference type="NCBI Taxonomy" id="1262583"/>
    <lineage>
        <taxon>Bacteria</taxon>
        <taxon>Bacillati</taxon>
        <taxon>Actinomycetota</taxon>
        <taxon>Actinomycetes</taxon>
        <taxon>Pseudonocardiales</taxon>
        <taxon>Pseudonocardiaceae</taxon>
        <taxon>Tamaricihabitans</taxon>
    </lineage>
</organism>
<protein>
    <submittedName>
        <fullName evidence="3">Pimeloyl-ACP methyl ester carboxylesterase</fullName>
    </submittedName>
</protein>
<accession>A0A4R2R6Q1</accession>
<name>A0A4R2R6Q1_9PSEU</name>
<keyword evidence="4" id="KW-1185">Reference proteome</keyword>
<dbReference type="SUPFAM" id="SSF53474">
    <property type="entry name" value="alpha/beta-Hydrolases"/>
    <property type="match status" value="1"/>
</dbReference>
<dbReference type="InterPro" id="IPR029058">
    <property type="entry name" value="AB_hydrolase_fold"/>
</dbReference>
<keyword evidence="1" id="KW-1133">Transmembrane helix</keyword>
<dbReference type="Proteomes" id="UP000294911">
    <property type="component" value="Unassembled WGS sequence"/>
</dbReference>
<gene>
    <name evidence="3" type="ORF">EV191_1011495</name>
</gene>
<sequence length="264" mass="28139">MLTVTARDGTDVRAWEKGRGRPILIVHPGMDDGSSWHAVGEILAERFRVVIPHRRTYQTDLPGAGMTGELDHIRALVEEIGEPALLVGHSSGAVVSLEALVDMPSAFAGTVLYDPPLVADGLPFARDPSAIERARAAAAAGKPGKAFAIFARGVLMLPLPVVWLSAVLASVMPRVRPLMPSQIEDGAAIEQLGNRLDAYAGIKVPTILLTGEREQGELHARLAALAQVMPHAERVAIPKQAHSANRRAPAEVAKVIAGLADRIW</sequence>